<evidence type="ECO:0000313" key="4">
    <source>
        <dbReference type="Proteomes" id="UP001321492"/>
    </source>
</evidence>
<feature type="transmembrane region" description="Helical" evidence="2">
    <location>
        <begin position="54"/>
        <end position="74"/>
    </location>
</feature>
<feature type="compositionally biased region" description="Low complexity" evidence="1">
    <location>
        <begin position="22"/>
        <end position="40"/>
    </location>
</feature>
<evidence type="ECO:0000256" key="1">
    <source>
        <dbReference type="SAM" id="MobiDB-lite"/>
    </source>
</evidence>
<keyword evidence="2" id="KW-1133">Transmembrane helix</keyword>
<evidence type="ECO:0000313" key="3">
    <source>
        <dbReference type="EMBL" id="MDJ1158125.1"/>
    </source>
</evidence>
<feature type="region of interest" description="Disordered" evidence="1">
    <location>
        <begin position="21"/>
        <end position="49"/>
    </location>
</feature>
<evidence type="ECO:0000256" key="2">
    <source>
        <dbReference type="SAM" id="Phobius"/>
    </source>
</evidence>
<keyword evidence="2" id="KW-0812">Transmembrane</keyword>
<name>A0ABT7AG84_9HYPH</name>
<dbReference type="EMBL" id="JASJEV010000004">
    <property type="protein sequence ID" value="MDJ1158125.1"/>
    <property type="molecule type" value="Genomic_DNA"/>
</dbReference>
<reference evidence="3 4" key="1">
    <citation type="submission" date="2023-05" db="EMBL/GenBank/DDBJ databases">
        <title>Chelatococcus sp. nov., a moderately thermophilic bacterium isolated from hot spring microbial mat.</title>
        <authorList>
            <person name="Hu C.-J."/>
            <person name="Li W.-J."/>
        </authorList>
    </citation>
    <scope>NUCLEOTIDE SEQUENCE [LARGE SCALE GENOMIC DNA]</scope>
    <source>
        <strain evidence="3 4">SYSU G07232</strain>
    </source>
</reference>
<dbReference type="Proteomes" id="UP001321492">
    <property type="component" value="Unassembled WGS sequence"/>
</dbReference>
<sequence length="93" mass="9733">MNTETRLLAVKPLRARRLAGVRAQATPAPPCAARRSAPAAAERRPRADRSGTGLVLWLMILLVFLPIVGAHAIAQHNAAGHAPSDAQTAALGK</sequence>
<keyword evidence="4" id="KW-1185">Reference proteome</keyword>
<gene>
    <name evidence="3" type="ORF">QNA08_07760</name>
</gene>
<organism evidence="3 4">
    <name type="scientific">Chelatococcus albus</name>
    <dbReference type="NCBI Taxonomy" id="3047466"/>
    <lineage>
        <taxon>Bacteria</taxon>
        <taxon>Pseudomonadati</taxon>
        <taxon>Pseudomonadota</taxon>
        <taxon>Alphaproteobacteria</taxon>
        <taxon>Hyphomicrobiales</taxon>
        <taxon>Chelatococcaceae</taxon>
        <taxon>Chelatococcus</taxon>
    </lineage>
</organism>
<keyword evidence="2" id="KW-0472">Membrane</keyword>
<proteinExistence type="predicted"/>
<accession>A0ABT7AG84</accession>
<dbReference type="RefSeq" id="WP_283740126.1">
    <property type="nucleotide sequence ID" value="NZ_JASJEV010000004.1"/>
</dbReference>
<comment type="caution">
    <text evidence="3">The sequence shown here is derived from an EMBL/GenBank/DDBJ whole genome shotgun (WGS) entry which is preliminary data.</text>
</comment>
<protein>
    <submittedName>
        <fullName evidence="3">Uncharacterized protein</fullName>
    </submittedName>
</protein>